<dbReference type="Proteomes" id="UP001501237">
    <property type="component" value="Unassembled WGS sequence"/>
</dbReference>
<reference evidence="2" key="1">
    <citation type="journal article" date="2019" name="Int. J. Syst. Evol. Microbiol.">
        <title>The Global Catalogue of Microorganisms (GCM) 10K type strain sequencing project: providing services to taxonomists for standard genome sequencing and annotation.</title>
        <authorList>
            <consortium name="The Broad Institute Genomics Platform"/>
            <consortium name="The Broad Institute Genome Sequencing Center for Infectious Disease"/>
            <person name="Wu L."/>
            <person name="Ma J."/>
        </authorList>
    </citation>
    <scope>NUCLEOTIDE SEQUENCE [LARGE SCALE GENOMIC DNA]</scope>
    <source>
        <strain evidence="2">JCM 9377</strain>
    </source>
</reference>
<protein>
    <submittedName>
        <fullName evidence="1">Enoyl-CoA hydratase/isomerase family protein</fullName>
    </submittedName>
</protein>
<comment type="caution">
    <text evidence="1">The sequence shown here is derived from an EMBL/GenBank/DDBJ whole genome shotgun (WGS) entry which is preliminary data.</text>
</comment>
<keyword evidence="2" id="KW-1185">Reference proteome</keyword>
<dbReference type="EMBL" id="BAAAUV010000004">
    <property type="protein sequence ID" value="GAA3204925.1"/>
    <property type="molecule type" value="Genomic_DNA"/>
</dbReference>
<dbReference type="SUPFAM" id="SSF52096">
    <property type="entry name" value="ClpP/crotonase"/>
    <property type="match status" value="1"/>
</dbReference>
<evidence type="ECO:0000313" key="2">
    <source>
        <dbReference type="Proteomes" id="UP001501237"/>
    </source>
</evidence>
<dbReference type="Pfam" id="PF00378">
    <property type="entry name" value="ECH_1"/>
    <property type="match status" value="1"/>
</dbReference>
<dbReference type="CDD" id="cd06558">
    <property type="entry name" value="crotonase-like"/>
    <property type="match status" value="1"/>
</dbReference>
<gene>
    <name evidence="1" type="ORF">GCM10010468_19700</name>
</gene>
<dbReference type="InterPro" id="IPR001753">
    <property type="entry name" value="Enoyl-CoA_hydra/iso"/>
</dbReference>
<dbReference type="PANTHER" id="PTHR11941:SF54">
    <property type="entry name" value="ENOYL-COA HYDRATASE, MITOCHONDRIAL"/>
    <property type="match status" value="1"/>
</dbReference>
<accession>A0ABP6Q5E4</accession>
<organism evidence="1 2">
    <name type="scientific">Actinocorallia longicatena</name>
    <dbReference type="NCBI Taxonomy" id="111803"/>
    <lineage>
        <taxon>Bacteria</taxon>
        <taxon>Bacillati</taxon>
        <taxon>Actinomycetota</taxon>
        <taxon>Actinomycetes</taxon>
        <taxon>Streptosporangiales</taxon>
        <taxon>Thermomonosporaceae</taxon>
        <taxon>Actinocorallia</taxon>
    </lineage>
</organism>
<dbReference type="RefSeq" id="WP_344825078.1">
    <property type="nucleotide sequence ID" value="NZ_BAAAUV010000004.1"/>
</dbReference>
<evidence type="ECO:0000313" key="1">
    <source>
        <dbReference type="EMBL" id="GAA3204925.1"/>
    </source>
</evidence>
<proteinExistence type="predicted"/>
<dbReference type="Gene3D" id="3.90.226.10">
    <property type="entry name" value="2-enoyl-CoA Hydratase, Chain A, domain 1"/>
    <property type="match status" value="1"/>
</dbReference>
<dbReference type="PANTHER" id="PTHR11941">
    <property type="entry name" value="ENOYL-COA HYDRATASE-RELATED"/>
    <property type="match status" value="1"/>
</dbReference>
<name>A0ABP6Q5E4_9ACTN</name>
<sequence length="335" mass="34491">MEAQVITEIGPGDLLAWLGPGGAGRGLTGPRGGAVVVRLDGAEPEPPHGTVAALGSLPLIVIAVGAPGPGWRNLADVIVPAGDPVLEEIIGTVEARPVAATSLAVLLRGQEHRPVPEGLAAESAVYSALQAGPEFAAWRRTRPVRERPQRKGPRVLVERDGDVLLLTLDRPEVRNAVDAALSEELVEACAVAAADPTIGRVELRGAGPAFCAGGDLEEFGSRPDPATAHLIRLHRSAGRALWEIRERTTVFLHGACYGSGIELPAFAGTVLAAPGTRIALPEVALGLVPGAGGTVSVTARAGRHRTAWLALSGRSVDAATALEWGLVDAVTEDGA</sequence>
<dbReference type="InterPro" id="IPR029045">
    <property type="entry name" value="ClpP/crotonase-like_dom_sf"/>
</dbReference>